<comment type="caution">
    <text evidence="1">The sequence shown here is derived from an EMBL/GenBank/DDBJ whole genome shotgun (WGS) entry which is preliminary data.</text>
</comment>
<protein>
    <submittedName>
        <fullName evidence="1">Uncharacterized protein</fullName>
    </submittedName>
</protein>
<proteinExistence type="predicted"/>
<evidence type="ECO:0000313" key="2">
    <source>
        <dbReference type="Proteomes" id="UP001642360"/>
    </source>
</evidence>
<dbReference type="EMBL" id="CAUOFW020002081">
    <property type="protein sequence ID" value="CAK9150957.1"/>
    <property type="molecule type" value="Genomic_DNA"/>
</dbReference>
<name>A0ABC8S941_9AQUA</name>
<gene>
    <name evidence="1" type="ORF">ILEXP_LOCUS19113</name>
</gene>
<feature type="non-terminal residue" evidence="1">
    <location>
        <position position="57"/>
    </location>
</feature>
<organism evidence="1 2">
    <name type="scientific">Ilex paraguariensis</name>
    <name type="common">yerba mate</name>
    <dbReference type="NCBI Taxonomy" id="185542"/>
    <lineage>
        <taxon>Eukaryota</taxon>
        <taxon>Viridiplantae</taxon>
        <taxon>Streptophyta</taxon>
        <taxon>Embryophyta</taxon>
        <taxon>Tracheophyta</taxon>
        <taxon>Spermatophyta</taxon>
        <taxon>Magnoliopsida</taxon>
        <taxon>eudicotyledons</taxon>
        <taxon>Gunneridae</taxon>
        <taxon>Pentapetalae</taxon>
        <taxon>asterids</taxon>
        <taxon>campanulids</taxon>
        <taxon>Aquifoliales</taxon>
        <taxon>Aquifoliaceae</taxon>
        <taxon>Ilex</taxon>
    </lineage>
</organism>
<reference evidence="1 2" key="1">
    <citation type="submission" date="2024-02" db="EMBL/GenBank/DDBJ databases">
        <authorList>
            <person name="Vignale AGUSTIN F."/>
            <person name="Sosa J E."/>
            <person name="Modenutti C."/>
        </authorList>
    </citation>
    <scope>NUCLEOTIDE SEQUENCE [LARGE SCALE GENOMIC DNA]</scope>
</reference>
<dbReference type="AlphaFoldDB" id="A0ABC8S941"/>
<evidence type="ECO:0000313" key="1">
    <source>
        <dbReference type="EMBL" id="CAK9150957.1"/>
    </source>
</evidence>
<dbReference type="Proteomes" id="UP001642360">
    <property type="component" value="Unassembled WGS sequence"/>
</dbReference>
<accession>A0ABC8S941</accession>
<keyword evidence="2" id="KW-1185">Reference proteome</keyword>
<sequence>MDSITKVDCKKRLRPISRGASGEKLSLYSPSAIGKPLYVDSLTTSKRRLSHARICTE</sequence>